<comment type="caution">
    <text evidence="2">The sequence shown here is derived from an EMBL/GenBank/DDBJ whole genome shotgun (WGS) entry which is preliminary data.</text>
</comment>
<dbReference type="InterPro" id="IPR050438">
    <property type="entry name" value="LMW_PTPase"/>
</dbReference>
<name>A0ABW2AFP7_9MICO</name>
<evidence type="ECO:0000313" key="3">
    <source>
        <dbReference type="Proteomes" id="UP001596298"/>
    </source>
</evidence>
<gene>
    <name evidence="2" type="ORF">ACFQDH_10755</name>
</gene>
<dbReference type="Pfam" id="PF01451">
    <property type="entry name" value="LMWPc"/>
    <property type="match status" value="1"/>
</dbReference>
<proteinExistence type="predicted"/>
<evidence type="ECO:0000313" key="2">
    <source>
        <dbReference type="EMBL" id="MFC6705733.1"/>
    </source>
</evidence>
<dbReference type="SUPFAM" id="SSF52788">
    <property type="entry name" value="Phosphotyrosine protein phosphatases I"/>
    <property type="match status" value="1"/>
</dbReference>
<sequence>MCRGNVCQSPYIERLLAARLRDLDVDVSSAGTAALAGQGMQDDSARLLRKAGIEPGDFVARQLTAEMLWDADLVLTATREIRREVVRLEPKALRYTHALIDFGDLVAGADLGNPTITEAANATRVGKLAARAITGRGEVTARRAVDAAIVDPYQKRGREYAAMAQQVGAVLPRLVGAAHDVISAADLYAHW</sequence>
<feature type="domain" description="Phosphotyrosine protein phosphatase I" evidence="1">
    <location>
        <begin position="1"/>
        <end position="177"/>
    </location>
</feature>
<dbReference type="EMBL" id="JBHSWH010000001">
    <property type="protein sequence ID" value="MFC6705733.1"/>
    <property type="molecule type" value="Genomic_DNA"/>
</dbReference>
<organism evidence="2 3">
    <name type="scientific">Flexivirga alba</name>
    <dbReference type="NCBI Taxonomy" id="702742"/>
    <lineage>
        <taxon>Bacteria</taxon>
        <taxon>Bacillati</taxon>
        <taxon>Actinomycetota</taxon>
        <taxon>Actinomycetes</taxon>
        <taxon>Micrococcales</taxon>
        <taxon>Dermacoccaceae</taxon>
        <taxon>Flexivirga</taxon>
    </lineage>
</organism>
<dbReference type="SMART" id="SM00226">
    <property type="entry name" value="LMWPc"/>
    <property type="match status" value="1"/>
</dbReference>
<keyword evidence="3" id="KW-1185">Reference proteome</keyword>
<reference evidence="3" key="1">
    <citation type="journal article" date="2019" name="Int. J. Syst. Evol. Microbiol.">
        <title>The Global Catalogue of Microorganisms (GCM) 10K type strain sequencing project: providing services to taxonomists for standard genome sequencing and annotation.</title>
        <authorList>
            <consortium name="The Broad Institute Genomics Platform"/>
            <consortium name="The Broad Institute Genome Sequencing Center for Infectious Disease"/>
            <person name="Wu L."/>
            <person name="Ma J."/>
        </authorList>
    </citation>
    <scope>NUCLEOTIDE SEQUENCE [LARGE SCALE GENOMIC DNA]</scope>
    <source>
        <strain evidence="3">CCUG 58127</strain>
    </source>
</reference>
<dbReference type="PANTHER" id="PTHR11717:SF31">
    <property type="entry name" value="LOW MOLECULAR WEIGHT PROTEIN-TYROSINE-PHOSPHATASE ETP-RELATED"/>
    <property type="match status" value="1"/>
</dbReference>
<accession>A0ABW2AFP7</accession>
<dbReference type="RefSeq" id="WP_382401133.1">
    <property type="nucleotide sequence ID" value="NZ_JBHSWH010000001.1"/>
</dbReference>
<dbReference type="InterPro" id="IPR023485">
    <property type="entry name" value="Ptyr_pPase"/>
</dbReference>
<protein>
    <recommendedName>
        <fullName evidence="1">Phosphotyrosine protein phosphatase I domain-containing protein</fullName>
    </recommendedName>
</protein>
<dbReference type="InterPro" id="IPR036196">
    <property type="entry name" value="Ptyr_pPase_sf"/>
</dbReference>
<dbReference type="Proteomes" id="UP001596298">
    <property type="component" value="Unassembled WGS sequence"/>
</dbReference>
<evidence type="ECO:0000259" key="1">
    <source>
        <dbReference type="SMART" id="SM00226"/>
    </source>
</evidence>
<dbReference type="PANTHER" id="PTHR11717">
    <property type="entry name" value="LOW MOLECULAR WEIGHT PROTEIN TYROSINE PHOSPHATASE"/>
    <property type="match status" value="1"/>
</dbReference>
<dbReference type="Gene3D" id="3.40.50.2300">
    <property type="match status" value="1"/>
</dbReference>